<gene>
    <name evidence="1" type="ORF">A8806_106246</name>
</gene>
<proteinExistence type="predicted"/>
<protein>
    <submittedName>
        <fullName evidence="1">Uncharacterized protein</fullName>
    </submittedName>
</protein>
<evidence type="ECO:0000313" key="2">
    <source>
        <dbReference type="Proteomes" id="UP000245845"/>
    </source>
</evidence>
<evidence type="ECO:0000313" key="1">
    <source>
        <dbReference type="EMBL" id="PWJ29507.1"/>
    </source>
</evidence>
<name>A0A2Y9BDF1_9FIRM</name>
<dbReference type="Proteomes" id="UP000245845">
    <property type="component" value="Unassembled WGS sequence"/>
</dbReference>
<dbReference type="RefSeq" id="WP_109731347.1">
    <property type="nucleotide sequence ID" value="NZ_BAAACK010000026.1"/>
</dbReference>
<dbReference type="AlphaFoldDB" id="A0A2Y9BDF1"/>
<sequence length="103" mass="11445">MKELFTINNDKYSLQYNMNIVSRIEQTLNCSIPYLISKGVYNSRQLQTMLAFGLVDSEGKHISIKTAMTIAGKLIAENKESIKRMVVGTIVTDIPFTVKGGGD</sequence>
<comment type="caution">
    <text evidence="1">The sequence shown here is derived from an EMBL/GenBank/DDBJ whole genome shotgun (WGS) entry which is preliminary data.</text>
</comment>
<dbReference type="EMBL" id="QGDL01000006">
    <property type="protein sequence ID" value="PWJ29507.1"/>
    <property type="molecule type" value="Genomic_DNA"/>
</dbReference>
<keyword evidence="2" id="KW-1185">Reference proteome</keyword>
<organism evidence="1 2">
    <name type="scientific">Faecalicatena orotica</name>
    <dbReference type="NCBI Taxonomy" id="1544"/>
    <lineage>
        <taxon>Bacteria</taxon>
        <taxon>Bacillati</taxon>
        <taxon>Bacillota</taxon>
        <taxon>Clostridia</taxon>
        <taxon>Lachnospirales</taxon>
        <taxon>Lachnospiraceae</taxon>
        <taxon>Faecalicatena</taxon>
    </lineage>
</organism>
<accession>A0A2Y9BDF1</accession>
<reference evidence="1 2" key="1">
    <citation type="submission" date="2018-05" db="EMBL/GenBank/DDBJ databases">
        <title>The Hungate 1000. A catalogue of reference genomes from the rumen microbiome.</title>
        <authorList>
            <person name="Kelly W."/>
        </authorList>
    </citation>
    <scope>NUCLEOTIDE SEQUENCE [LARGE SCALE GENOMIC DNA]</scope>
    <source>
        <strain evidence="1 2">NLAE-zl-C242</strain>
    </source>
</reference>